<dbReference type="RefSeq" id="WP_110376287.1">
    <property type="nucleotide sequence ID" value="NZ_JAHBRY010000001.1"/>
</dbReference>
<dbReference type="Proteomes" id="UP000248021">
    <property type="component" value="Unassembled WGS sequence"/>
</dbReference>
<protein>
    <recommendedName>
        <fullName evidence="7">Glucose-6-phosphate isomerase</fullName>
        <ecNumber evidence="7">5.3.1.9</ecNumber>
    </recommendedName>
</protein>
<evidence type="ECO:0000256" key="1">
    <source>
        <dbReference type="ARBA" id="ARBA00004926"/>
    </source>
</evidence>
<dbReference type="CDD" id="cd05015">
    <property type="entry name" value="SIS_PGI_1"/>
    <property type="match status" value="1"/>
</dbReference>
<keyword evidence="5 7" id="KW-0413">Isomerase</keyword>
<comment type="similarity">
    <text evidence="2 7">Belongs to the GPI family.</text>
</comment>
<dbReference type="PROSITE" id="PS00174">
    <property type="entry name" value="P_GLUCOSE_ISOMERASE_2"/>
    <property type="match status" value="1"/>
</dbReference>
<evidence type="ECO:0000313" key="8">
    <source>
        <dbReference type="EMBL" id="PXW56566.1"/>
    </source>
</evidence>
<dbReference type="UniPathway" id="UPA00109">
    <property type="reaction ID" value="UER00181"/>
</dbReference>
<comment type="pathway">
    <text evidence="1 7">Carbohydrate degradation; glycolysis; D-glyceraldehyde 3-phosphate and glycerone phosphate from D-glucose: step 2/4.</text>
</comment>
<dbReference type="SUPFAM" id="SSF53697">
    <property type="entry name" value="SIS domain"/>
    <property type="match status" value="1"/>
</dbReference>
<sequence>MSFTQSIDLALASQVGGHGLPATAIEAALSAVGTAVERLREDQDKGTLPLLRLPATTDDLESIRATGRRLRDGATDIVILGVGGSSLGAQALAQLADYLVPGLGRLGDGPRIHFFDNLDPLTYAAVLERLPLGTTRFFAVSKSGGTGETLMQVIAVLTALDRAGLRDRAKDIIFGLSEPQKDGKRNALRDLLAPEGVSFLAHDPNVGGRYSVLSNVGLVPAAALDIDVAAIRAGAAKALAPFGDDTELKDNPAAVGAALNVAATLEGKGIAVVMAYADRLERFMKWWVQLWAESLGKDGKGTQPVGALGPVDQHSQQQLYLAGPKDKLFTVITTDVAGKGSVMDEALSKRAGEPGFAHKHIGDFVAAQGLAMIDTFAKNGCPVRRIHVPKLDETAMGQLLMHFMLETILTGYALGLDPFDQPAVEEAKILAKKYLTEGKG</sequence>
<dbReference type="PRINTS" id="PR00662">
    <property type="entry name" value="G6PISOMERASE"/>
</dbReference>
<dbReference type="GO" id="GO:0006096">
    <property type="term" value="P:glycolytic process"/>
    <property type="evidence" value="ECO:0007669"/>
    <property type="project" value="UniProtKB-UniPathway"/>
</dbReference>
<dbReference type="PROSITE" id="PS51463">
    <property type="entry name" value="P_GLUCOSE_ISOMERASE_3"/>
    <property type="match status" value="1"/>
</dbReference>
<proteinExistence type="inferred from homology"/>
<dbReference type="InterPro" id="IPR001672">
    <property type="entry name" value="G6P_Isomerase"/>
</dbReference>
<evidence type="ECO:0000256" key="6">
    <source>
        <dbReference type="ARBA" id="ARBA00029321"/>
    </source>
</evidence>
<comment type="catalytic activity">
    <reaction evidence="6 7">
        <text>alpha-D-glucose 6-phosphate = beta-D-fructose 6-phosphate</text>
        <dbReference type="Rhea" id="RHEA:11816"/>
        <dbReference type="ChEBI" id="CHEBI:57634"/>
        <dbReference type="ChEBI" id="CHEBI:58225"/>
        <dbReference type="EC" id="5.3.1.9"/>
    </reaction>
</comment>
<name>A0A2V3U247_9HYPH</name>
<dbReference type="Pfam" id="PF00342">
    <property type="entry name" value="PGI"/>
    <property type="match status" value="1"/>
</dbReference>
<keyword evidence="9" id="KW-1185">Reference proteome</keyword>
<evidence type="ECO:0000256" key="4">
    <source>
        <dbReference type="ARBA" id="ARBA00023152"/>
    </source>
</evidence>
<evidence type="ECO:0000256" key="7">
    <source>
        <dbReference type="RuleBase" id="RU000612"/>
    </source>
</evidence>
<dbReference type="InterPro" id="IPR046348">
    <property type="entry name" value="SIS_dom_sf"/>
</dbReference>
<comment type="caution">
    <text evidence="8">The sequence shown here is derived from an EMBL/GenBank/DDBJ whole genome shotgun (WGS) entry which is preliminary data.</text>
</comment>
<accession>A0A2V3U247</accession>
<dbReference type="InterPro" id="IPR018189">
    <property type="entry name" value="Phosphoglucose_isomerase_CS"/>
</dbReference>
<dbReference type="EMBL" id="QJJK01000008">
    <property type="protein sequence ID" value="PXW56566.1"/>
    <property type="molecule type" value="Genomic_DNA"/>
</dbReference>
<dbReference type="OrthoDB" id="140919at2"/>
<organism evidence="8 9">
    <name type="scientific">Chelatococcus asaccharovorans</name>
    <dbReference type="NCBI Taxonomy" id="28210"/>
    <lineage>
        <taxon>Bacteria</taxon>
        <taxon>Pseudomonadati</taxon>
        <taxon>Pseudomonadota</taxon>
        <taxon>Alphaproteobacteria</taxon>
        <taxon>Hyphomicrobiales</taxon>
        <taxon>Chelatococcaceae</taxon>
        <taxon>Chelatococcus</taxon>
    </lineage>
</organism>
<evidence type="ECO:0000256" key="5">
    <source>
        <dbReference type="ARBA" id="ARBA00023235"/>
    </source>
</evidence>
<dbReference type="AlphaFoldDB" id="A0A2V3U247"/>
<dbReference type="GO" id="GO:0097367">
    <property type="term" value="F:carbohydrate derivative binding"/>
    <property type="evidence" value="ECO:0007669"/>
    <property type="project" value="InterPro"/>
</dbReference>
<dbReference type="GO" id="GO:0006094">
    <property type="term" value="P:gluconeogenesis"/>
    <property type="evidence" value="ECO:0007669"/>
    <property type="project" value="UniProtKB-KW"/>
</dbReference>
<dbReference type="GO" id="GO:0048029">
    <property type="term" value="F:monosaccharide binding"/>
    <property type="evidence" value="ECO:0007669"/>
    <property type="project" value="TreeGrafter"/>
</dbReference>
<evidence type="ECO:0000256" key="2">
    <source>
        <dbReference type="ARBA" id="ARBA00006604"/>
    </source>
</evidence>
<dbReference type="InterPro" id="IPR035476">
    <property type="entry name" value="SIS_PGI_1"/>
</dbReference>
<reference evidence="8 9" key="1">
    <citation type="submission" date="2018-05" db="EMBL/GenBank/DDBJ databases">
        <title>Genomic Encyclopedia of Type Strains, Phase IV (KMG-IV): sequencing the most valuable type-strain genomes for metagenomic binning, comparative biology and taxonomic classification.</title>
        <authorList>
            <person name="Goeker M."/>
        </authorList>
    </citation>
    <scope>NUCLEOTIDE SEQUENCE [LARGE SCALE GENOMIC DNA]</scope>
    <source>
        <strain evidence="8 9">DSM 6462</strain>
    </source>
</reference>
<dbReference type="EC" id="5.3.1.9" evidence="7"/>
<dbReference type="PANTHER" id="PTHR11469">
    <property type="entry name" value="GLUCOSE-6-PHOSPHATE ISOMERASE"/>
    <property type="match status" value="1"/>
</dbReference>
<evidence type="ECO:0000256" key="3">
    <source>
        <dbReference type="ARBA" id="ARBA00022432"/>
    </source>
</evidence>
<keyword evidence="3 7" id="KW-0312">Gluconeogenesis</keyword>
<gene>
    <name evidence="8" type="ORF">C7450_108318</name>
</gene>
<dbReference type="GO" id="GO:0004347">
    <property type="term" value="F:glucose-6-phosphate isomerase activity"/>
    <property type="evidence" value="ECO:0007669"/>
    <property type="project" value="UniProtKB-EC"/>
</dbReference>
<evidence type="ECO:0000313" key="9">
    <source>
        <dbReference type="Proteomes" id="UP000248021"/>
    </source>
</evidence>
<dbReference type="PANTHER" id="PTHR11469:SF1">
    <property type="entry name" value="GLUCOSE-6-PHOSPHATE ISOMERASE"/>
    <property type="match status" value="1"/>
</dbReference>
<dbReference type="GO" id="GO:0005829">
    <property type="term" value="C:cytosol"/>
    <property type="evidence" value="ECO:0007669"/>
    <property type="project" value="TreeGrafter"/>
</dbReference>
<dbReference type="GO" id="GO:0051156">
    <property type="term" value="P:glucose 6-phosphate metabolic process"/>
    <property type="evidence" value="ECO:0007669"/>
    <property type="project" value="TreeGrafter"/>
</dbReference>
<dbReference type="Gene3D" id="3.40.50.10490">
    <property type="entry name" value="Glucose-6-phosphate isomerase like protein, domain 1"/>
    <property type="match status" value="2"/>
</dbReference>
<keyword evidence="4 7" id="KW-0324">Glycolysis</keyword>